<dbReference type="InterPro" id="IPR008969">
    <property type="entry name" value="CarboxyPept-like_regulatory"/>
</dbReference>
<evidence type="ECO:0000313" key="2">
    <source>
        <dbReference type="Proteomes" id="UP000281899"/>
    </source>
</evidence>
<dbReference type="RefSeq" id="WP_123279968.1">
    <property type="nucleotide sequence ID" value="NZ_JALRGU010000178.1"/>
</dbReference>
<name>A0ABX9X2C0_9FLAO</name>
<sequence length="382" mass="45066">MKPFYLLFIFFFGFFSAQKLRVVDSENGNPIPNARIILQDQIIYTNEDGFAPVNPDAVNFEVSASGFQKEKIQAFNAQVKLKPIYKNIDEIKIINVDIKKIFEDINKNYHKKYYDDPSLYDVVYKEKGFDNNKLYFLVIAEAKFWSKNNQYNFKDGFRKNYDEILQMQLNNVKYLKKVNTDSIFTGKTNEFSHEYLGNLFLNYELYRTLQHLRMKDCKYNGRLIFEEGDEQLITFKIESGRGIQMNGEFKYNKADKVITYFETHYFQTDFPTMKKMTTDGREFQYKLGDATLIFDFYKKDGVYVPALTKLEGDGFTVFYKDETHVRKFSREIIFTTFTKTDKKGLNPKVDFNISIWSNVPVKEEKAGTTILSKEEQAFLNEK</sequence>
<gene>
    <name evidence="1" type="ORF">EGI15_22470</name>
</gene>
<protein>
    <submittedName>
        <fullName evidence="1">Carboxypeptidase regulatory-like domain-containing protein</fullName>
    </submittedName>
</protein>
<accession>A0ABX9X2C0</accession>
<comment type="caution">
    <text evidence="1">The sequence shown here is derived from an EMBL/GenBank/DDBJ whole genome shotgun (WGS) entry which is preliminary data.</text>
</comment>
<organism evidence="1 2">
    <name type="scientific">Chryseobacterium cucumeris</name>
    <dbReference type="NCBI Taxonomy" id="1813611"/>
    <lineage>
        <taxon>Bacteria</taxon>
        <taxon>Pseudomonadati</taxon>
        <taxon>Bacteroidota</taxon>
        <taxon>Flavobacteriia</taxon>
        <taxon>Flavobacteriales</taxon>
        <taxon>Weeksellaceae</taxon>
        <taxon>Chryseobacterium group</taxon>
        <taxon>Chryseobacterium</taxon>
    </lineage>
</organism>
<dbReference type="GeneID" id="301715450"/>
<dbReference type="EMBL" id="RJTW01000012">
    <property type="protein sequence ID" value="ROH86605.1"/>
    <property type="molecule type" value="Genomic_DNA"/>
</dbReference>
<dbReference type="Proteomes" id="UP000281899">
    <property type="component" value="Unassembled WGS sequence"/>
</dbReference>
<reference evidence="1 2" key="1">
    <citation type="submission" date="2018-11" db="EMBL/GenBank/DDBJ databases">
        <title>Proposal to divide the Flavobacteriaceae and reorganize its genera based on Amino Acid Identity values calculated from whole genome sequences.</title>
        <authorList>
            <person name="Nicholson A.C."/>
            <person name="Gulvik C.A."/>
            <person name="Whitney A.M."/>
            <person name="Humrighouse B.W."/>
            <person name="Bell M."/>
            <person name="Holmes B."/>
            <person name="Steigerwalt A."/>
            <person name="Villarma A."/>
            <person name="Sheth M."/>
            <person name="Batra D."/>
            <person name="Pryor J."/>
            <person name="Bernardet J.-F."/>
            <person name="Hugo C."/>
            <person name="Kampfer P."/>
            <person name="Newman J."/>
            <person name="Mcquiston J.R."/>
        </authorList>
    </citation>
    <scope>NUCLEOTIDE SEQUENCE [LARGE SCALE GENOMIC DNA]</scope>
    <source>
        <strain evidence="1 2">G0235</strain>
    </source>
</reference>
<proteinExistence type="predicted"/>
<keyword evidence="2" id="KW-1185">Reference proteome</keyword>
<evidence type="ECO:0000313" key="1">
    <source>
        <dbReference type="EMBL" id="ROH86605.1"/>
    </source>
</evidence>
<dbReference type="SUPFAM" id="SSF49464">
    <property type="entry name" value="Carboxypeptidase regulatory domain-like"/>
    <property type="match status" value="1"/>
</dbReference>